<accession>A0A2H1V1V7</accession>
<name>A0A2H1V1V7_SPOFR</name>
<reference evidence="3" key="1">
    <citation type="submission" date="2016-07" db="EMBL/GenBank/DDBJ databases">
        <authorList>
            <person name="Bretaudeau A."/>
        </authorList>
    </citation>
    <scope>NUCLEOTIDE SEQUENCE</scope>
    <source>
        <strain evidence="3">Rice</strain>
        <tissue evidence="3">Whole body</tissue>
    </source>
</reference>
<feature type="signal peptide" evidence="2">
    <location>
        <begin position="1"/>
        <end position="30"/>
    </location>
</feature>
<feature type="region of interest" description="Disordered" evidence="1">
    <location>
        <begin position="57"/>
        <end position="89"/>
    </location>
</feature>
<proteinExistence type="predicted"/>
<evidence type="ECO:0000313" key="3">
    <source>
        <dbReference type="EMBL" id="SOQ34799.1"/>
    </source>
</evidence>
<evidence type="ECO:0000256" key="1">
    <source>
        <dbReference type="SAM" id="MobiDB-lite"/>
    </source>
</evidence>
<dbReference type="AlphaFoldDB" id="A0A2H1V1V7"/>
<dbReference type="EMBL" id="ODYU01000297">
    <property type="protein sequence ID" value="SOQ34799.1"/>
    <property type="molecule type" value="Genomic_DNA"/>
</dbReference>
<feature type="compositionally biased region" description="Low complexity" evidence="1">
    <location>
        <begin position="57"/>
        <end position="80"/>
    </location>
</feature>
<organism evidence="3">
    <name type="scientific">Spodoptera frugiperda</name>
    <name type="common">Fall armyworm</name>
    <dbReference type="NCBI Taxonomy" id="7108"/>
    <lineage>
        <taxon>Eukaryota</taxon>
        <taxon>Metazoa</taxon>
        <taxon>Ecdysozoa</taxon>
        <taxon>Arthropoda</taxon>
        <taxon>Hexapoda</taxon>
        <taxon>Insecta</taxon>
        <taxon>Pterygota</taxon>
        <taxon>Neoptera</taxon>
        <taxon>Endopterygota</taxon>
        <taxon>Lepidoptera</taxon>
        <taxon>Glossata</taxon>
        <taxon>Ditrysia</taxon>
        <taxon>Noctuoidea</taxon>
        <taxon>Noctuidae</taxon>
        <taxon>Amphipyrinae</taxon>
        <taxon>Spodoptera</taxon>
    </lineage>
</organism>
<protein>
    <submittedName>
        <fullName evidence="3">SFRICE_027631</fullName>
    </submittedName>
</protein>
<feature type="chain" id="PRO_5013957487" evidence="2">
    <location>
        <begin position="31"/>
        <end position="98"/>
    </location>
</feature>
<sequence>MERTLGWMLNNKVIVLLSLLSFCLFVSTWALAAQKNGYQRDLADCRNALHDATTTSTTILPTSSTGTETTPTATQVPITTNKPPSDGDDSVLYQNLIL</sequence>
<gene>
    <name evidence="3" type="ORF">SFRICE_027631</name>
</gene>
<keyword evidence="2" id="KW-0732">Signal</keyword>
<evidence type="ECO:0000256" key="2">
    <source>
        <dbReference type="SAM" id="SignalP"/>
    </source>
</evidence>